<dbReference type="PANTHER" id="PTHR43649">
    <property type="entry name" value="ARABINOSE-BINDING PROTEIN-RELATED"/>
    <property type="match status" value="1"/>
</dbReference>
<dbReference type="AlphaFoldDB" id="A0A2S6IH06"/>
<keyword evidence="3" id="KW-1185">Reference proteome</keyword>
<proteinExistence type="predicted"/>
<sequence>MKNRPLLAAAAALCAVSFGLTACGGGDDPANASGEDKAAAGPVTLNYTWWGSQDRADRMTKAIAEFEAAHPDIKIKPNFTDYEGYWQKRATEAAGGGLPDVMQFDFSYLRQYADRGALLDLKEVEDGVDLSGIDDSLLPAGEIDGGTYGVPIGTNALAMYYNPDLVTQLGVEPPKEGLTWDEYNAWIKEASAKGGGNVWGAGDYTGVLWLFDMKLRQEGKKLLDEDGKLAIEKSDLKEWLASTDELRQSGAIVPADRITQISPMSAMGAKLTATEMSWDNFLAGYLKDSGAAKIEMLAPPTTDGEKGLFVKPSMLYAIGANTEHPEAAAEFVDFMTNDPEVGEIFGTSRGVPASKAQRDAVAAEGPDAQVLEYEKAIAEDLDESPAPLPAGFGTLEKELLRLSEEINYGRMSVDQAVEEWFTEAEAALEQ</sequence>
<dbReference type="SUPFAM" id="SSF53850">
    <property type="entry name" value="Periplasmic binding protein-like II"/>
    <property type="match status" value="1"/>
</dbReference>
<dbReference type="EMBL" id="PTJD01000010">
    <property type="protein sequence ID" value="PPK93466.1"/>
    <property type="molecule type" value="Genomic_DNA"/>
</dbReference>
<organism evidence="2 3">
    <name type="scientific">Kineococcus xinjiangensis</name>
    <dbReference type="NCBI Taxonomy" id="512762"/>
    <lineage>
        <taxon>Bacteria</taxon>
        <taxon>Bacillati</taxon>
        <taxon>Actinomycetota</taxon>
        <taxon>Actinomycetes</taxon>
        <taxon>Kineosporiales</taxon>
        <taxon>Kineosporiaceae</taxon>
        <taxon>Kineococcus</taxon>
    </lineage>
</organism>
<comment type="caution">
    <text evidence="2">The sequence shown here is derived from an EMBL/GenBank/DDBJ whole genome shotgun (WGS) entry which is preliminary data.</text>
</comment>
<feature type="chain" id="PRO_5039653954" evidence="1">
    <location>
        <begin position="23"/>
        <end position="430"/>
    </location>
</feature>
<name>A0A2S6IH06_9ACTN</name>
<dbReference type="PROSITE" id="PS51257">
    <property type="entry name" value="PROKAR_LIPOPROTEIN"/>
    <property type="match status" value="1"/>
</dbReference>
<dbReference type="PANTHER" id="PTHR43649:SF30">
    <property type="entry name" value="ABC TRANSPORTER SUBSTRATE-BINDING PROTEIN"/>
    <property type="match status" value="1"/>
</dbReference>
<evidence type="ECO:0000256" key="1">
    <source>
        <dbReference type="SAM" id="SignalP"/>
    </source>
</evidence>
<dbReference type="RefSeq" id="WP_104433738.1">
    <property type="nucleotide sequence ID" value="NZ_PTJD01000010.1"/>
</dbReference>
<dbReference type="OrthoDB" id="7918484at2"/>
<evidence type="ECO:0000313" key="2">
    <source>
        <dbReference type="EMBL" id="PPK93466.1"/>
    </source>
</evidence>
<dbReference type="Gene3D" id="3.40.190.10">
    <property type="entry name" value="Periplasmic binding protein-like II"/>
    <property type="match status" value="2"/>
</dbReference>
<feature type="signal peptide" evidence="1">
    <location>
        <begin position="1"/>
        <end position="22"/>
    </location>
</feature>
<keyword evidence="1" id="KW-0732">Signal</keyword>
<dbReference type="InterPro" id="IPR050490">
    <property type="entry name" value="Bact_solute-bd_prot1"/>
</dbReference>
<dbReference type="InterPro" id="IPR006059">
    <property type="entry name" value="SBP"/>
</dbReference>
<gene>
    <name evidence="2" type="ORF">CLV92_11094</name>
</gene>
<protein>
    <submittedName>
        <fullName evidence="2">Multiple sugar transport system substrate-binding protein</fullName>
    </submittedName>
</protein>
<dbReference type="Proteomes" id="UP000239485">
    <property type="component" value="Unassembled WGS sequence"/>
</dbReference>
<keyword evidence="2" id="KW-0762">Sugar transport</keyword>
<reference evidence="2 3" key="1">
    <citation type="submission" date="2018-02" db="EMBL/GenBank/DDBJ databases">
        <title>Genomic Encyclopedia of Archaeal and Bacterial Type Strains, Phase II (KMG-II): from individual species to whole genera.</title>
        <authorList>
            <person name="Goeker M."/>
        </authorList>
    </citation>
    <scope>NUCLEOTIDE SEQUENCE [LARGE SCALE GENOMIC DNA]</scope>
    <source>
        <strain evidence="2 3">DSM 22857</strain>
    </source>
</reference>
<evidence type="ECO:0000313" key="3">
    <source>
        <dbReference type="Proteomes" id="UP000239485"/>
    </source>
</evidence>
<accession>A0A2S6IH06</accession>
<dbReference type="Pfam" id="PF13416">
    <property type="entry name" value="SBP_bac_8"/>
    <property type="match status" value="1"/>
</dbReference>
<keyword evidence="2" id="KW-0813">Transport</keyword>